<proteinExistence type="predicted"/>
<protein>
    <submittedName>
        <fullName evidence="2">Uncharacterized protein</fullName>
    </submittedName>
</protein>
<organism evidence="1 2">
    <name type="scientific">Ascaris lumbricoides</name>
    <name type="common">Giant roundworm</name>
    <dbReference type="NCBI Taxonomy" id="6252"/>
    <lineage>
        <taxon>Eukaryota</taxon>
        <taxon>Metazoa</taxon>
        <taxon>Ecdysozoa</taxon>
        <taxon>Nematoda</taxon>
        <taxon>Chromadorea</taxon>
        <taxon>Rhabditida</taxon>
        <taxon>Spirurina</taxon>
        <taxon>Ascaridomorpha</taxon>
        <taxon>Ascaridoidea</taxon>
        <taxon>Ascarididae</taxon>
        <taxon>Ascaris</taxon>
    </lineage>
</organism>
<name>A0A0M3ISM6_ASCLU</name>
<evidence type="ECO:0000313" key="1">
    <source>
        <dbReference type="Proteomes" id="UP000036681"/>
    </source>
</evidence>
<accession>A0A0M3ISM6</accession>
<dbReference type="AlphaFoldDB" id="A0A0M3ISM6"/>
<keyword evidence="1" id="KW-1185">Reference proteome</keyword>
<dbReference type="WBParaSite" id="ALUE_0002175401-mRNA-1">
    <property type="protein sequence ID" value="ALUE_0002175401-mRNA-1"/>
    <property type="gene ID" value="ALUE_0002175401"/>
</dbReference>
<dbReference type="Proteomes" id="UP000036681">
    <property type="component" value="Unplaced"/>
</dbReference>
<sequence>MGCNNVNWMWHKELHIVRMEQYHCRLSLSCPRIITD</sequence>
<evidence type="ECO:0000313" key="2">
    <source>
        <dbReference type="WBParaSite" id="ALUE_0002175401-mRNA-1"/>
    </source>
</evidence>
<reference evidence="2" key="1">
    <citation type="submission" date="2017-02" db="UniProtKB">
        <authorList>
            <consortium name="WormBaseParasite"/>
        </authorList>
    </citation>
    <scope>IDENTIFICATION</scope>
</reference>